<dbReference type="InterPro" id="IPR036779">
    <property type="entry name" value="LysM_dom_sf"/>
</dbReference>
<dbReference type="InterPro" id="IPR023346">
    <property type="entry name" value="Lysozyme-like_dom_sf"/>
</dbReference>
<proteinExistence type="predicted"/>
<dbReference type="AlphaFoldDB" id="A0A8J6NUU9"/>
<organism evidence="3 4">
    <name type="scientific">Candidatus Desulfatibia profunda</name>
    <dbReference type="NCBI Taxonomy" id="2841695"/>
    <lineage>
        <taxon>Bacteria</taxon>
        <taxon>Pseudomonadati</taxon>
        <taxon>Thermodesulfobacteriota</taxon>
        <taxon>Desulfobacteria</taxon>
        <taxon>Desulfobacterales</taxon>
        <taxon>Desulfobacterales incertae sedis</taxon>
        <taxon>Candidatus Desulfatibia</taxon>
    </lineage>
</organism>
<dbReference type="PROSITE" id="PS51782">
    <property type="entry name" value="LYSM"/>
    <property type="match status" value="3"/>
</dbReference>
<feature type="compositionally biased region" description="Basic and acidic residues" evidence="1">
    <location>
        <begin position="1"/>
        <end position="16"/>
    </location>
</feature>
<evidence type="ECO:0000313" key="4">
    <source>
        <dbReference type="Proteomes" id="UP000603434"/>
    </source>
</evidence>
<accession>A0A8J6NUU9</accession>
<dbReference type="CDD" id="cd00118">
    <property type="entry name" value="LysM"/>
    <property type="match status" value="3"/>
</dbReference>
<dbReference type="SUPFAM" id="SSF54106">
    <property type="entry name" value="LysM domain"/>
    <property type="match status" value="3"/>
</dbReference>
<evidence type="ECO:0000256" key="1">
    <source>
        <dbReference type="SAM" id="MobiDB-lite"/>
    </source>
</evidence>
<dbReference type="Pfam" id="PF01464">
    <property type="entry name" value="SLT"/>
    <property type="match status" value="1"/>
</dbReference>
<sequence length="580" mass="65744">MTESAEKVKSTNERHLQPASPPAANTIGAVSQKGVKTSANNPKGNFDQVKKIQPSKENSDQVKKIQPILDEALDFCRVSQDLWQKGELENALEALDQAYSLILKIDIADDPKLIQQKEDLRFLISKRILEIYASRNIVVSGNHNAIPMVMNKHIQAEINLFTKNSEKSFFIESLKRSGRYRAMIVSALEEAGLPVELSWLPLIESGFKVDALSRARALGLWQFIPSTGYKFGLSRDKYIDERIDPVKSTQAAIAYLKELHQIFGDWTTVLAAYNCGEGQVLRVIRSQNINYLDNFWDLYERLPQETARYVPRFMATLHIIKNMEKYGLDSITPDPSLNYEVVSVSKQIHLKDIASKIDITEKELRELNPELRYRILPQEKYPLRVPPGTGNLLLAKLDEIPVSSPPQPAFIYHQVRPGESLSTIATKYRTSVKSIAWANNIHKQDLIAAGRKLRIPRKGTTMPGAEKKYDKPRYEQPEMHVVKSGDSLWIIAKRYGTNTKDIQELNNLATTNLSIGQTLKIPGGKDESPTGETLASYEVKRGDVPFQIAQRHRMSLERFLRINNLTPRSKIYPGQRLSVE</sequence>
<dbReference type="PANTHER" id="PTHR33734">
    <property type="entry name" value="LYSM DOMAIN-CONTAINING GPI-ANCHORED PROTEIN 2"/>
    <property type="match status" value="1"/>
</dbReference>
<dbReference type="EMBL" id="JACNJH010000272">
    <property type="protein sequence ID" value="MBC8363205.1"/>
    <property type="molecule type" value="Genomic_DNA"/>
</dbReference>
<evidence type="ECO:0000313" key="3">
    <source>
        <dbReference type="EMBL" id="MBC8363205.1"/>
    </source>
</evidence>
<dbReference type="Gene3D" id="3.10.350.10">
    <property type="entry name" value="LysM domain"/>
    <property type="match status" value="3"/>
</dbReference>
<evidence type="ECO:0000259" key="2">
    <source>
        <dbReference type="PROSITE" id="PS51782"/>
    </source>
</evidence>
<dbReference type="SUPFAM" id="SSF53955">
    <property type="entry name" value="Lysozyme-like"/>
    <property type="match status" value="1"/>
</dbReference>
<dbReference type="InterPro" id="IPR008258">
    <property type="entry name" value="Transglycosylase_SLT_dom_1"/>
</dbReference>
<dbReference type="GO" id="GO:0008932">
    <property type="term" value="F:lytic endotransglycosylase activity"/>
    <property type="evidence" value="ECO:0007669"/>
    <property type="project" value="TreeGrafter"/>
</dbReference>
<feature type="domain" description="LysM" evidence="2">
    <location>
        <begin position="478"/>
        <end position="521"/>
    </location>
</feature>
<name>A0A8J6NUU9_9BACT</name>
<dbReference type="SMART" id="SM00257">
    <property type="entry name" value="LysM"/>
    <property type="match status" value="3"/>
</dbReference>
<gene>
    <name evidence="3" type="ORF">H8E23_17620</name>
</gene>
<dbReference type="Gene3D" id="1.10.530.10">
    <property type="match status" value="1"/>
</dbReference>
<dbReference type="Pfam" id="PF01476">
    <property type="entry name" value="LysM"/>
    <property type="match status" value="3"/>
</dbReference>
<feature type="domain" description="LysM" evidence="2">
    <location>
        <begin position="411"/>
        <end position="455"/>
    </location>
</feature>
<protein>
    <submittedName>
        <fullName evidence="3">LysM peptidoglycan-binding domain-containing protein</fullName>
    </submittedName>
</protein>
<comment type="caution">
    <text evidence="3">The sequence shown here is derived from an EMBL/GenBank/DDBJ whole genome shotgun (WGS) entry which is preliminary data.</text>
</comment>
<feature type="domain" description="LysM" evidence="2">
    <location>
        <begin position="535"/>
        <end position="579"/>
    </location>
</feature>
<feature type="compositionally biased region" description="Polar residues" evidence="1">
    <location>
        <begin position="34"/>
        <end position="43"/>
    </location>
</feature>
<reference evidence="3 4" key="1">
    <citation type="submission" date="2020-08" db="EMBL/GenBank/DDBJ databases">
        <title>Bridging the membrane lipid divide: bacteria of the FCB group superphylum have the potential to synthesize archaeal ether lipids.</title>
        <authorList>
            <person name="Villanueva L."/>
            <person name="Von Meijenfeldt F.A.B."/>
            <person name="Westbye A.B."/>
            <person name="Yadav S."/>
            <person name="Hopmans E.C."/>
            <person name="Dutilh B.E."/>
            <person name="Sinninghe Damste J.S."/>
        </authorList>
    </citation>
    <scope>NUCLEOTIDE SEQUENCE [LARGE SCALE GENOMIC DNA]</scope>
    <source>
        <strain evidence="3">NIOZ-UU30</strain>
    </source>
</reference>
<feature type="region of interest" description="Disordered" evidence="1">
    <location>
        <begin position="1"/>
        <end position="58"/>
    </location>
</feature>
<dbReference type="CDD" id="cd16894">
    <property type="entry name" value="MltD-like"/>
    <property type="match status" value="1"/>
</dbReference>
<dbReference type="PANTHER" id="PTHR33734:SF22">
    <property type="entry name" value="MEMBRANE-BOUND LYTIC MUREIN TRANSGLYCOSYLASE D"/>
    <property type="match status" value="1"/>
</dbReference>
<dbReference type="Proteomes" id="UP000603434">
    <property type="component" value="Unassembled WGS sequence"/>
</dbReference>
<dbReference type="InterPro" id="IPR018392">
    <property type="entry name" value="LysM"/>
</dbReference>